<feature type="transmembrane region" description="Helical" evidence="5">
    <location>
        <begin position="88"/>
        <end position="110"/>
    </location>
</feature>
<evidence type="ECO:0000313" key="8">
    <source>
        <dbReference type="Proteomes" id="UP000009257"/>
    </source>
</evidence>
<gene>
    <name evidence="7" type="ORF">Calla_0027</name>
</gene>
<dbReference type="AlphaFoldDB" id="G2PV31"/>
<keyword evidence="4 5" id="KW-0472">Membrane</keyword>
<evidence type="ECO:0000313" key="7">
    <source>
        <dbReference type="EMBL" id="AEM72722.1"/>
    </source>
</evidence>
<keyword evidence="2 5" id="KW-0812">Transmembrane</keyword>
<dbReference type="EMBL" id="CP003001">
    <property type="protein sequence ID" value="AEM72722.1"/>
    <property type="molecule type" value="Genomic_DNA"/>
</dbReference>
<feature type="transmembrane region" description="Helical" evidence="5">
    <location>
        <begin position="196"/>
        <end position="217"/>
    </location>
</feature>
<evidence type="ECO:0000256" key="2">
    <source>
        <dbReference type="ARBA" id="ARBA00022692"/>
    </source>
</evidence>
<evidence type="ECO:0000259" key="6">
    <source>
        <dbReference type="Pfam" id="PF04893"/>
    </source>
</evidence>
<dbReference type="RefSeq" id="WP_014041729.1">
    <property type="nucleotide sequence ID" value="NC_015949.1"/>
</dbReference>
<evidence type="ECO:0000256" key="3">
    <source>
        <dbReference type="ARBA" id="ARBA00022989"/>
    </source>
</evidence>
<reference evidence="7 8" key="1">
    <citation type="submission" date="2011-08" db="EMBL/GenBank/DDBJ databases">
        <title>Complete sequence of Caldicellulosiruptor lactoaceticus 6A.</title>
        <authorList>
            <consortium name="US DOE Joint Genome Institute"/>
            <person name="Lucas S."/>
            <person name="Han J."/>
            <person name="Lapidus A."/>
            <person name="Cheng J.-F."/>
            <person name="Goodwin L."/>
            <person name="Pitluck S."/>
            <person name="Peters L."/>
            <person name="Davenport K."/>
            <person name="Detter J.C."/>
            <person name="Han C."/>
            <person name="Tapia R."/>
            <person name="Land M."/>
            <person name="Hauser L."/>
            <person name="Kyrpides N."/>
            <person name="Ivanova N."/>
            <person name="Ovchinnikova G."/>
            <person name="Pagani I."/>
            <person name="Blumer-Schuette S.E."/>
            <person name="Kelly R.M."/>
            <person name="Woyke T."/>
        </authorList>
    </citation>
    <scope>NUCLEOTIDE SEQUENCE [LARGE SCALE GENOMIC DNA]</scope>
    <source>
        <strain evidence="7 8">6A</strain>
    </source>
</reference>
<proteinExistence type="predicted"/>
<accession>G2PV31</accession>
<sequence>MEVLKPKNLLYLIIRPHKVFEIVKEKGVFLGQFLLFAIATFVYQLILPSPSKEQIESWVMENMKNLPDQSIDLTIKTMQFSLSPAVRAFSSLFGSVLVIVIFSLIVLLIVKILKGNINFKKSFALVSTAILINILQYILHIAIFLVTHKSPVDFLAAKNISFAQVLVKTFNIFEIWYLVLLGIGVYVVAGLSKVKSVICSLVIAVINLLLASISLLVGKV</sequence>
<feature type="transmembrane region" description="Helical" evidence="5">
    <location>
        <begin position="122"/>
        <end position="145"/>
    </location>
</feature>
<protein>
    <recommendedName>
        <fullName evidence="6">Yip1 domain-containing protein</fullName>
    </recommendedName>
</protein>
<evidence type="ECO:0000256" key="4">
    <source>
        <dbReference type="ARBA" id="ARBA00023136"/>
    </source>
</evidence>
<feature type="domain" description="Yip1" evidence="6">
    <location>
        <begin position="12"/>
        <end position="211"/>
    </location>
</feature>
<dbReference type="HOGENOM" id="CLU_1292448_0_0_9"/>
<dbReference type="KEGG" id="clc:Calla_0027"/>
<feature type="transmembrane region" description="Helical" evidence="5">
    <location>
        <begin position="165"/>
        <end position="189"/>
    </location>
</feature>
<feature type="transmembrane region" description="Helical" evidence="5">
    <location>
        <begin position="27"/>
        <end position="46"/>
    </location>
</feature>
<evidence type="ECO:0000256" key="1">
    <source>
        <dbReference type="ARBA" id="ARBA00004141"/>
    </source>
</evidence>
<dbReference type="InterPro" id="IPR006977">
    <property type="entry name" value="Yip1_dom"/>
</dbReference>
<dbReference type="GO" id="GO:0016020">
    <property type="term" value="C:membrane"/>
    <property type="evidence" value="ECO:0007669"/>
    <property type="project" value="UniProtKB-SubCell"/>
</dbReference>
<organism evidence="7 8">
    <name type="scientific">Caldicellulosiruptor acetigenus 6A</name>
    <dbReference type="NCBI Taxonomy" id="632516"/>
    <lineage>
        <taxon>Bacteria</taxon>
        <taxon>Bacillati</taxon>
        <taxon>Bacillota</taxon>
        <taxon>Bacillota incertae sedis</taxon>
        <taxon>Caldicellulosiruptorales</taxon>
        <taxon>Caldicellulosiruptoraceae</taxon>
        <taxon>Caldicellulosiruptor</taxon>
    </lineage>
</organism>
<dbReference type="Pfam" id="PF04893">
    <property type="entry name" value="Yip1"/>
    <property type="match status" value="1"/>
</dbReference>
<name>G2PV31_9FIRM</name>
<keyword evidence="3 5" id="KW-1133">Transmembrane helix</keyword>
<dbReference type="Proteomes" id="UP000009257">
    <property type="component" value="Chromosome"/>
</dbReference>
<comment type="subcellular location">
    <subcellularLocation>
        <location evidence="1">Membrane</location>
        <topology evidence="1">Multi-pass membrane protein</topology>
    </subcellularLocation>
</comment>
<evidence type="ECO:0000256" key="5">
    <source>
        <dbReference type="SAM" id="Phobius"/>
    </source>
</evidence>